<proteinExistence type="predicted"/>
<sequence length="109" mass="12516">MAPSSLYATVTTSANKARSLVFDSPVEFVKHGSRTSNVPNWRKRVWILNANGQKVKMIDTYFLKYYNGDKFRRPHNESGHRDQFLRCTTRSVGSNFGQNFDILTQNGKI</sequence>
<dbReference type="InterPro" id="IPR057011">
    <property type="entry name" value="ULT1/2_SAND"/>
</dbReference>
<dbReference type="GO" id="GO:0005829">
    <property type="term" value="C:cytosol"/>
    <property type="evidence" value="ECO:0007669"/>
    <property type="project" value="TreeGrafter"/>
</dbReference>
<evidence type="ECO:0000259" key="1">
    <source>
        <dbReference type="Pfam" id="PF23292"/>
    </source>
</evidence>
<comment type="caution">
    <text evidence="2">The sequence shown here is derived from an EMBL/GenBank/DDBJ whole genome shotgun (WGS) entry which is preliminary data.</text>
</comment>
<dbReference type="PANTHER" id="PTHR34053:SF10">
    <property type="entry name" value="DEVELOPMENTAL REGULATOR, ULTRAPETALA"/>
    <property type="match status" value="1"/>
</dbReference>
<evidence type="ECO:0000313" key="3">
    <source>
        <dbReference type="Proteomes" id="UP001172457"/>
    </source>
</evidence>
<organism evidence="2 3">
    <name type="scientific">Centaurea solstitialis</name>
    <name type="common">yellow star-thistle</name>
    <dbReference type="NCBI Taxonomy" id="347529"/>
    <lineage>
        <taxon>Eukaryota</taxon>
        <taxon>Viridiplantae</taxon>
        <taxon>Streptophyta</taxon>
        <taxon>Embryophyta</taxon>
        <taxon>Tracheophyta</taxon>
        <taxon>Spermatophyta</taxon>
        <taxon>Magnoliopsida</taxon>
        <taxon>eudicotyledons</taxon>
        <taxon>Gunneridae</taxon>
        <taxon>Pentapetalae</taxon>
        <taxon>asterids</taxon>
        <taxon>campanulids</taxon>
        <taxon>Asterales</taxon>
        <taxon>Asteraceae</taxon>
        <taxon>Carduoideae</taxon>
        <taxon>Cardueae</taxon>
        <taxon>Centaureinae</taxon>
        <taxon>Centaurea</taxon>
    </lineage>
</organism>
<name>A0AA38WR66_9ASTR</name>
<dbReference type="AlphaFoldDB" id="A0AA38WR66"/>
<feature type="domain" description="ULTRAPETALA1/2 SAND" evidence="1">
    <location>
        <begin position="23"/>
        <end position="66"/>
    </location>
</feature>
<accession>A0AA38WR66</accession>
<dbReference type="Pfam" id="PF23292">
    <property type="entry name" value="SAND_ULT1"/>
    <property type="match status" value="1"/>
</dbReference>
<dbReference type="Proteomes" id="UP001172457">
    <property type="component" value="Chromosome 3"/>
</dbReference>
<gene>
    <name evidence="2" type="ORF">OSB04_013280</name>
</gene>
<evidence type="ECO:0000313" key="2">
    <source>
        <dbReference type="EMBL" id="KAJ9558666.1"/>
    </source>
</evidence>
<dbReference type="InterPro" id="IPR020533">
    <property type="entry name" value="Developmental_reg_ULTRAPETALA"/>
</dbReference>
<reference evidence="2" key="1">
    <citation type="submission" date="2023-03" db="EMBL/GenBank/DDBJ databases">
        <title>Chromosome-scale reference genome and RAD-based genetic map of yellow starthistle (Centaurea solstitialis) reveal putative structural variation and QTLs associated with invader traits.</title>
        <authorList>
            <person name="Reatini B."/>
            <person name="Cang F.A."/>
            <person name="Jiang Q."/>
            <person name="Mckibben M.T.W."/>
            <person name="Barker M.S."/>
            <person name="Rieseberg L.H."/>
            <person name="Dlugosch K.M."/>
        </authorList>
    </citation>
    <scope>NUCLEOTIDE SEQUENCE</scope>
    <source>
        <strain evidence="2">CAN-66</strain>
        <tissue evidence="2">Leaf</tissue>
    </source>
</reference>
<protein>
    <recommendedName>
        <fullName evidence="1">ULTRAPETALA1/2 SAND domain-containing protein</fullName>
    </recommendedName>
</protein>
<dbReference type="EMBL" id="JARYMX010000003">
    <property type="protein sequence ID" value="KAJ9558666.1"/>
    <property type="molecule type" value="Genomic_DNA"/>
</dbReference>
<dbReference type="PANTHER" id="PTHR34053">
    <property type="entry name" value="PROTEIN ULTRAPETALA 1"/>
    <property type="match status" value="1"/>
</dbReference>
<dbReference type="GO" id="GO:0005634">
    <property type="term" value="C:nucleus"/>
    <property type="evidence" value="ECO:0007669"/>
    <property type="project" value="TreeGrafter"/>
</dbReference>
<keyword evidence="3" id="KW-1185">Reference proteome</keyword>